<evidence type="ECO:0000313" key="1">
    <source>
        <dbReference type="EMBL" id="UQC89031.1"/>
    </source>
</evidence>
<organism evidence="1 2">
    <name type="scientific">Colletotrichum lupini</name>
    <dbReference type="NCBI Taxonomy" id="145971"/>
    <lineage>
        <taxon>Eukaryota</taxon>
        <taxon>Fungi</taxon>
        <taxon>Dikarya</taxon>
        <taxon>Ascomycota</taxon>
        <taxon>Pezizomycotina</taxon>
        <taxon>Sordariomycetes</taxon>
        <taxon>Hypocreomycetidae</taxon>
        <taxon>Glomerellales</taxon>
        <taxon>Glomerellaceae</taxon>
        <taxon>Colletotrichum</taxon>
        <taxon>Colletotrichum acutatum species complex</taxon>
    </lineage>
</organism>
<evidence type="ECO:0000313" key="2">
    <source>
        <dbReference type="Proteomes" id="UP000830671"/>
    </source>
</evidence>
<gene>
    <name evidence="1" type="ORF">CLUP02_14559</name>
</gene>
<dbReference type="GeneID" id="73348496"/>
<proteinExistence type="predicted"/>
<dbReference type="RefSeq" id="XP_049150632.1">
    <property type="nucleotide sequence ID" value="XM_049293486.1"/>
</dbReference>
<dbReference type="Proteomes" id="UP000830671">
    <property type="component" value="Chromosome 8"/>
</dbReference>
<name>A0A9Q8WMU6_9PEZI</name>
<keyword evidence="2" id="KW-1185">Reference proteome</keyword>
<sequence>MELYLIAQCADKSVNVASFLGASDHLSNWLLKEVNGGIDVRNLSIGSQARLADTPELYGLLCSPPPTSLITTPSITYDVFNSDIQEKRKENLSLPNHSMFVGISSAVSARFTVTTGAILPAPSFDDSQRRDATIIRKPTKQEGAGMGDGNGRFNDVYENLDLEGSLLKFVFFTQRHLQYLTIAFKLRRRIWFYEREIFAGKG</sequence>
<dbReference type="AlphaFoldDB" id="A0A9Q8WMU6"/>
<protein>
    <submittedName>
        <fullName evidence="1">Uncharacterized protein</fullName>
    </submittedName>
</protein>
<reference evidence="1" key="1">
    <citation type="journal article" date="2021" name="Mol. Plant Microbe Interact.">
        <title>Complete Genome Sequence of the Plant-Pathogenic Fungus Colletotrichum lupini.</title>
        <authorList>
            <person name="Baroncelli R."/>
            <person name="Pensec F."/>
            <person name="Da Lio D."/>
            <person name="Boufleur T."/>
            <person name="Vicente I."/>
            <person name="Sarrocco S."/>
            <person name="Picot A."/>
            <person name="Baraldi E."/>
            <person name="Sukno S."/>
            <person name="Thon M."/>
            <person name="Le Floch G."/>
        </authorList>
    </citation>
    <scope>NUCLEOTIDE SEQUENCE</scope>
    <source>
        <strain evidence="1">IMI 504893</strain>
    </source>
</reference>
<accession>A0A9Q8WMU6</accession>
<dbReference type="EMBL" id="CP019480">
    <property type="protein sequence ID" value="UQC89031.1"/>
    <property type="molecule type" value="Genomic_DNA"/>
</dbReference>
<dbReference type="KEGG" id="clup:CLUP02_14559"/>